<gene>
    <name evidence="1" type="ORF">SLEP1_g14342</name>
</gene>
<evidence type="ECO:0000313" key="1">
    <source>
        <dbReference type="EMBL" id="GKV01821.1"/>
    </source>
</evidence>
<name>A0AAV5IIQ2_9ROSI</name>
<reference evidence="1 2" key="1">
    <citation type="journal article" date="2021" name="Commun. Biol.">
        <title>The genome of Shorea leprosula (Dipterocarpaceae) highlights the ecological relevance of drought in aseasonal tropical rainforests.</title>
        <authorList>
            <person name="Ng K.K.S."/>
            <person name="Kobayashi M.J."/>
            <person name="Fawcett J.A."/>
            <person name="Hatakeyama M."/>
            <person name="Paape T."/>
            <person name="Ng C.H."/>
            <person name="Ang C.C."/>
            <person name="Tnah L.H."/>
            <person name="Lee C.T."/>
            <person name="Nishiyama T."/>
            <person name="Sese J."/>
            <person name="O'Brien M.J."/>
            <person name="Copetti D."/>
            <person name="Mohd Noor M.I."/>
            <person name="Ong R.C."/>
            <person name="Putra M."/>
            <person name="Sireger I.Z."/>
            <person name="Indrioko S."/>
            <person name="Kosugi Y."/>
            <person name="Izuno A."/>
            <person name="Isagi Y."/>
            <person name="Lee S.L."/>
            <person name="Shimizu K.K."/>
        </authorList>
    </citation>
    <scope>NUCLEOTIDE SEQUENCE [LARGE SCALE GENOMIC DNA]</scope>
    <source>
        <strain evidence="1">214</strain>
    </source>
</reference>
<dbReference type="AlphaFoldDB" id="A0AAV5IIQ2"/>
<keyword evidence="2" id="KW-1185">Reference proteome</keyword>
<comment type="caution">
    <text evidence="1">The sequence shown here is derived from an EMBL/GenBank/DDBJ whole genome shotgun (WGS) entry which is preliminary data.</text>
</comment>
<proteinExistence type="predicted"/>
<evidence type="ECO:0000313" key="2">
    <source>
        <dbReference type="Proteomes" id="UP001054252"/>
    </source>
</evidence>
<accession>A0AAV5IIQ2</accession>
<dbReference type="EMBL" id="BPVZ01000017">
    <property type="protein sequence ID" value="GKV01821.1"/>
    <property type="molecule type" value="Genomic_DNA"/>
</dbReference>
<sequence>MGLMAGNNRRVLDYSVTLALGVNFLRYAIEEVKLEAQLTRGSDELEG</sequence>
<organism evidence="1 2">
    <name type="scientific">Rubroshorea leprosula</name>
    <dbReference type="NCBI Taxonomy" id="152421"/>
    <lineage>
        <taxon>Eukaryota</taxon>
        <taxon>Viridiplantae</taxon>
        <taxon>Streptophyta</taxon>
        <taxon>Embryophyta</taxon>
        <taxon>Tracheophyta</taxon>
        <taxon>Spermatophyta</taxon>
        <taxon>Magnoliopsida</taxon>
        <taxon>eudicotyledons</taxon>
        <taxon>Gunneridae</taxon>
        <taxon>Pentapetalae</taxon>
        <taxon>rosids</taxon>
        <taxon>malvids</taxon>
        <taxon>Malvales</taxon>
        <taxon>Dipterocarpaceae</taxon>
        <taxon>Rubroshorea</taxon>
    </lineage>
</organism>
<dbReference type="Proteomes" id="UP001054252">
    <property type="component" value="Unassembled WGS sequence"/>
</dbReference>
<protein>
    <submittedName>
        <fullName evidence="1">Uncharacterized protein</fullName>
    </submittedName>
</protein>